<feature type="domain" description="BTB" evidence="8">
    <location>
        <begin position="70"/>
        <end position="134"/>
    </location>
</feature>
<evidence type="ECO:0000256" key="2">
    <source>
        <dbReference type="ARBA" id="ARBA00022737"/>
    </source>
</evidence>
<evidence type="ECO:0000256" key="5">
    <source>
        <dbReference type="ARBA" id="ARBA00023043"/>
    </source>
</evidence>
<dbReference type="PROSITE" id="PS50088">
    <property type="entry name" value="ANK_REPEAT"/>
    <property type="match status" value="6"/>
</dbReference>
<dbReference type="InterPro" id="IPR002110">
    <property type="entry name" value="Ankyrin_rpt"/>
</dbReference>
<evidence type="ECO:0000256" key="4">
    <source>
        <dbReference type="ARBA" id="ARBA00022833"/>
    </source>
</evidence>
<dbReference type="InterPro" id="IPR011333">
    <property type="entry name" value="SKP1/BTB/POZ_sf"/>
</dbReference>
<dbReference type="Proteomes" id="UP000008068">
    <property type="component" value="Unassembled WGS sequence"/>
</dbReference>
<dbReference type="Gene3D" id="3.30.40.10">
    <property type="entry name" value="Zinc/RING finger domain, C3HC4 (zinc finger)"/>
    <property type="match status" value="1"/>
</dbReference>
<dbReference type="InterPro" id="IPR049763">
    <property type="entry name" value="ANKFY1_BACK"/>
</dbReference>
<dbReference type="PROSITE" id="PS50097">
    <property type="entry name" value="BTB"/>
    <property type="match status" value="1"/>
</dbReference>
<dbReference type="EMBL" id="GL379797">
    <property type="protein sequence ID" value="EGT32360.1"/>
    <property type="molecule type" value="Genomic_DNA"/>
</dbReference>
<feature type="repeat" description="ANK" evidence="6">
    <location>
        <begin position="829"/>
        <end position="861"/>
    </location>
</feature>
<reference evidence="11" key="1">
    <citation type="submission" date="2011-07" db="EMBL/GenBank/DDBJ databases">
        <authorList>
            <consortium name="Caenorhabditis brenneri Sequencing and Analysis Consortium"/>
            <person name="Wilson R.K."/>
        </authorList>
    </citation>
    <scope>NUCLEOTIDE SEQUENCE [LARGE SCALE GENOMIC DNA]</scope>
    <source>
        <strain evidence="11">PB2801</strain>
    </source>
</reference>
<evidence type="ECO:0000313" key="10">
    <source>
        <dbReference type="EMBL" id="EGT32360.1"/>
    </source>
</evidence>
<dbReference type="OMA" id="NVFTYET"/>
<dbReference type="SUPFAM" id="SSF48403">
    <property type="entry name" value="Ankyrin repeat"/>
    <property type="match status" value="3"/>
</dbReference>
<accession>G0MJI4</accession>
<dbReference type="InterPro" id="IPR000210">
    <property type="entry name" value="BTB/POZ_dom"/>
</dbReference>
<dbReference type="AlphaFoldDB" id="G0MJI4"/>
<evidence type="ECO:0000259" key="8">
    <source>
        <dbReference type="PROSITE" id="PS50097"/>
    </source>
</evidence>
<dbReference type="STRING" id="135651.G0MJI4"/>
<dbReference type="PROSITE" id="PS50178">
    <property type="entry name" value="ZF_FYVE"/>
    <property type="match status" value="1"/>
</dbReference>
<feature type="repeat" description="ANK" evidence="6">
    <location>
        <begin position="651"/>
        <end position="683"/>
    </location>
</feature>
<dbReference type="Pfam" id="PF12796">
    <property type="entry name" value="Ank_2"/>
    <property type="match status" value="4"/>
</dbReference>
<evidence type="ECO:0000256" key="6">
    <source>
        <dbReference type="PROSITE-ProRule" id="PRU00023"/>
    </source>
</evidence>
<dbReference type="SMR" id="G0MJI4"/>
<dbReference type="SUPFAM" id="SSF57903">
    <property type="entry name" value="FYVE/PHD zinc finger"/>
    <property type="match status" value="1"/>
</dbReference>
<keyword evidence="11" id="KW-1185">Reference proteome</keyword>
<dbReference type="eggNOG" id="KOG4591">
    <property type="taxonomic scope" value="Eukaryota"/>
</dbReference>
<keyword evidence="1" id="KW-0479">Metal-binding</keyword>
<dbReference type="Gene3D" id="3.30.710.10">
    <property type="entry name" value="Potassium Channel Kv1.1, Chain A"/>
    <property type="match status" value="1"/>
</dbReference>
<dbReference type="PANTHER" id="PTHR24198">
    <property type="entry name" value="ANKYRIN REPEAT AND PROTEIN KINASE DOMAIN-CONTAINING PROTEIN"/>
    <property type="match status" value="1"/>
</dbReference>
<dbReference type="InterPro" id="IPR036770">
    <property type="entry name" value="Ankyrin_rpt-contain_sf"/>
</dbReference>
<name>G0MJI4_CAEBE</name>
<feature type="repeat" description="ANK" evidence="6">
    <location>
        <begin position="984"/>
        <end position="1016"/>
    </location>
</feature>
<evidence type="ECO:0000313" key="11">
    <source>
        <dbReference type="Proteomes" id="UP000008068"/>
    </source>
</evidence>
<dbReference type="PROSITE" id="PS50297">
    <property type="entry name" value="ANK_REP_REGION"/>
    <property type="match status" value="3"/>
</dbReference>
<dbReference type="eggNOG" id="KOG0504">
    <property type="taxonomic scope" value="Eukaryota"/>
</dbReference>
<evidence type="ECO:0000256" key="3">
    <source>
        <dbReference type="ARBA" id="ARBA00022771"/>
    </source>
</evidence>
<dbReference type="InParanoid" id="G0MJI4"/>
<dbReference type="HOGENOM" id="CLU_010618_0_0_1"/>
<dbReference type="SMART" id="SM00064">
    <property type="entry name" value="FYVE"/>
    <property type="match status" value="1"/>
</dbReference>
<dbReference type="OrthoDB" id="2306477at2759"/>
<dbReference type="Pfam" id="PF00023">
    <property type="entry name" value="Ank"/>
    <property type="match status" value="1"/>
</dbReference>
<dbReference type="Pfam" id="PF00651">
    <property type="entry name" value="BTB"/>
    <property type="match status" value="1"/>
</dbReference>
<feature type="repeat" description="ANK" evidence="6">
    <location>
        <begin position="502"/>
        <end position="534"/>
    </location>
</feature>
<dbReference type="Pfam" id="PF01363">
    <property type="entry name" value="FYVE"/>
    <property type="match status" value="1"/>
</dbReference>
<dbReference type="FunCoup" id="G0MJI4">
    <property type="interactions" value="3733"/>
</dbReference>
<feature type="domain" description="FYVE-type" evidence="9">
    <location>
        <begin position="1053"/>
        <end position="1104"/>
    </location>
</feature>
<gene>
    <name evidence="10" type="ORF">CAEBREN_00270</name>
</gene>
<dbReference type="InterPro" id="IPR011011">
    <property type="entry name" value="Znf_FYVE_PHD"/>
</dbReference>
<dbReference type="SMART" id="SM00225">
    <property type="entry name" value="BTB"/>
    <property type="match status" value="1"/>
</dbReference>
<feature type="repeat" description="ANK" evidence="6">
    <location>
        <begin position="862"/>
        <end position="894"/>
    </location>
</feature>
<protein>
    <submittedName>
        <fullName evidence="10">Uncharacterized protein</fullName>
    </submittedName>
</protein>
<dbReference type="SMART" id="SM00248">
    <property type="entry name" value="ANK"/>
    <property type="match status" value="19"/>
</dbReference>
<evidence type="ECO:0000256" key="1">
    <source>
        <dbReference type="ARBA" id="ARBA00022723"/>
    </source>
</evidence>
<dbReference type="CDD" id="cd18501">
    <property type="entry name" value="BACK_ANKFY1_Rank5"/>
    <property type="match status" value="1"/>
</dbReference>
<organism evidence="11">
    <name type="scientific">Caenorhabditis brenneri</name>
    <name type="common">Nematode worm</name>
    <dbReference type="NCBI Taxonomy" id="135651"/>
    <lineage>
        <taxon>Eukaryota</taxon>
        <taxon>Metazoa</taxon>
        <taxon>Ecdysozoa</taxon>
        <taxon>Nematoda</taxon>
        <taxon>Chromadorea</taxon>
        <taxon>Rhabditida</taxon>
        <taxon>Rhabditina</taxon>
        <taxon>Rhabditomorpha</taxon>
        <taxon>Rhabditoidea</taxon>
        <taxon>Rhabditidae</taxon>
        <taxon>Peloderinae</taxon>
        <taxon>Caenorhabditis</taxon>
    </lineage>
</organism>
<dbReference type="GO" id="GO:0008270">
    <property type="term" value="F:zinc ion binding"/>
    <property type="evidence" value="ECO:0007669"/>
    <property type="project" value="UniProtKB-KW"/>
</dbReference>
<sequence length="1115" mass="123558">MGNREQEAKIDYMHILKEQFSALQTEHLELRRKYDLQCASSTQNSAESENSLPSKLLSITASLLEKPRFSDIRFKFAGSSKEPLPAHKFILAARTSFWKLDDDVAEIQIPDDVDLDAFHVTMRWIYTDHVDMTMEDEKLLKVCETAANFKLEELKNVCVQQLGSRLNVDNCIQIYEFAEKQSLRQLSQVCGGMIAASWHQLGPAHFAKMTAPLLYRLIDGNTKNVLHSIVSIGREDVLFLYFMQNTAKMPGCLNVLDEDGSTALEKALCSDHEKAPLIANQLIEKGADVNVKDVERGETILMRMCRKENLPAMDFLLQNGADSRLCQSPGEYNVVHVASRMDSLKLAKWLSDNKEKLDLNKVDAEGRTPLICSVLSNNHIICESLIRSKVHLDVTTSEGHTALSTCFLMSEAPNRRISELLILNGAQVNFKIYSQQVPFLNEIVSRKDTVGVEALLAAGADCQVTDERGITACHVAADVEATEIMSRIVEARRGLKWTRDHEDRTPLDISIGKRDLKTARICIKGGADVNARDKNGQTLLGKAILANDDEIGVFLIEHDARAKEQDRINGKIYLESACERGLLNTVRSFISNGCKLNSRCSTGYSLIHAALSHEKLDVAALLVNFGCDLESKVALSAAGDVLEDGDEGWSTKQTLLHRLIDDGDQPGAVFLIENGADVNARKEYSNPIEDDQFTPTHMAISWAQNEVLRALKDRGANLCDVDVDGRTPAHIGVREQNTEGVKILLEAENVEFIPLRDKFGQTILSQSMAMKDHQMASLIVERQPHAAVQTNGNGENLLHQAIRQNDIESVLFLLAVAKADPCRAITDGSGKTPLHLAAIAKDEMILRNLILVNDNVNVTSADGTTPLLEALRHRNDKQAGILMENGAEPNLKDEHGENAMLCAVRSGSLDCIRAVADSLKTNRYTRNKIGYTSLHICALLTIDKLPKRTTSSDVIELVLSYEEERNDQLNEKQFASFIDARDADGNTALMIAYSQGNAGVCRSLLKRRACMGQRNNGDVNVFTYETATKQLLLGLLESLEAEPRWSDGDTCDCGSRFSLTSRKHHCRHCGRHVCSKCSETTMPIAKYGEEKRVRVCDVCAHVISTGTAPRGAIRN</sequence>
<dbReference type="InterPro" id="IPR000306">
    <property type="entry name" value="Znf_FYVE"/>
</dbReference>
<evidence type="ECO:0000256" key="7">
    <source>
        <dbReference type="PROSITE-ProRule" id="PRU00091"/>
    </source>
</evidence>
<dbReference type="InterPro" id="IPR013083">
    <property type="entry name" value="Znf_RING/FYVE/PHD"/>
</dbReference>
<keyword evidence="4" id="KW-0862">Zinc</keyword>
<evidence type="ECO:0000259" key="9">
    <source>
        <dbReference type="PROSITE" id="PS50178"/>
    </source>
</evidence>
<dbReference type="Gene3D" id="1.25.40.20">
    <property type="entry name" value="Ankyrin repeat-containing domain"/>
    <property type="match status" value="3"/>
</dbReference>
<keyword evidence="3 7" id="KW-0863">Zinc-finger</keyword>
<dbReference type="SUPFAM" id="SSF54695">
    <property type="entry name" value="POZ domain"/>
    <property type="match status" value="1"/>
</dbReference>
<dbReference type="PANTHER" id="PTHR24198:SF165">
    <property type="entry name" value="ANKYRIN REPEAT-CONTAINING PROTEIN-RELATED"/>
    <property type="match status" value="1"/>
</dbReference>
<keyword evidence="5 6" id="KW-0040">ANK repeat</keyword>
<dbReference type="InterPro" id="IPR017455">
    <property type="entry name" value="Znf_FYVE-rel"/>
</dbReference>
<feature type="repeat" description="ANK" evidence="6">
    <location>
        <begin position="259"/>
        <end position="294"/>
    </location>
</feature>
<keyword evidence="2" id="KW-0677">Repeat</keyword>
<proteinExistence type="predicted"/>